<dbReference type="Proteomes" id="UP000199647">
    <property type="component" value="Unassembled WGS sequence"/>
</dbReference>
<organism evidence="1 2">
    <name type="scientific">Faunimonas pinastri</name>
    <dbReference type="NCBI Taxonomy" id="1855383"/>
    <lineage>
        <taxon>Bacteria</taxon>
        <taxon>Pseudomonadati</taxon>
        <taxon>Pseudomonadota</taxon>
        <taxon>Alphaproteobacteria</taxon>
        <taxon>Hyphomicrobiales</taxon>
        <taxon>Afifellaceae</taxon>
        <taxon>Faunimonas</taxon>
    </lineage>
</organism>
<protein>
    <submittedName>
        <fullName evidence="1">Uncharacterized protein</fullName>
    </submittedName>
</protein>
<proteinExistence type="predicted"/>
<gene>
    <name evidence="1" type="ORF">SAMN05216548_11436</name>
</gene>
<sequence length="76" mass="9268">MSARTSIIVRLERDPRKLFRWQLRVQTWSDEFGAYVRHIAHEQRSMMLSEATLIAKTYRKYHRRFGRIPDLSPWGY</sequence>
<accession>A0A1H9MSX6</accession>
<evidence type="ECO:0000313" key="1">
    <source>
        <dbReference type="EMBL" id="SER26804.1"/>
    </source>
</evidence>
<dbReference type="EMBL" id="FOFG01000014">
    <property type="protein sequence ID" value="SER26804.1"/>
    <property type="molecule type" value="Genomic_DNA"/>
</dbReference>
<dbReference type="RefSeq" id="WP_092498480.1">
    <property type="nucleotide sequence ID" value="NZ_FOFG01000014.1"/>
</dbReference>
<dbReference type="AlphaFoldDB" id="A0A1H9MSX6"/>
<dbReference type="STRING" id="1855383.SAMN05216548_11436"/>
<reference evidence="1 2" key="1">
    <citation type="submission" date="2016-10" db="EMBL/GenBank/DDBJ databases">
        <authorList>
            <person name="de Groot N.N."/>
        </authorList>
    </citation>
    <scope>NUCLEOTIDE SEQUENCE [LARGE SCALE GENOMIC DNA]</scope>
    <source>
        <strain evidence="1 2">A52C2</strain>
    </source>
</reference>
<name>A0A1H9MSX6_9HYPH</name>
<evidence type="ECO:0000313" key="2">
    <source>
        <dbReference type="Proteomes" id="UP000199647"/>
    </source>
</evidence>
<keyword evidence="2" id="KW-1185">Reference proteome</keyword>